<dbReference type="Gene3D" id="3.30.200.20">
    <property type="entry name" value="Phosphorylase Kinase, domain 1"/>
    <property type="match status" value="1"/>
</dbReference>
<reference evidence="8 9" key="1">
    <citation type="submission" date="2018-08" db="EMBL/GenBank/DDBJ databases">
        <authorList>
            <person name="Laetsch R D."/>
            <person name="Stevens L."/>
            <person name="Kumar S."/>
            <person name="Blaxter L. M."/>
        </authorList>
    </citation>
    <scope>NUCLEOTIDE SEQUENCE [LARGE SCALE GENOMIC DNA]</scope>
</reference>
<dbReference type="Gene3D" id="1.10.510.10">
    <property type="entry name" value="Transferase(Phosphotransferase) domain 1"/>
    <property type="match status" value="1"/>
</dbReference>
<evidence type="ECO:0000256" key="2">
    <source>
        <dbReference type="ARBA" id="ARBA00022679"/>
    </source>
</evidence>
<dbReference type="PROSITE" id="PS01351">
    <property type="entry name" value="MAPK"/>
    <property type="match status" value="1"/>
</dbReference>
<dbReference type="EMBL" id="UYRX01001035">
    <property type="protein sequence ID" value="VDK87817.1"/>
    <property type="molecule type" value="Genomic_DNA"/>
</dbReference>
<protein>
    <recommendedName>
        <fullName evidence="7">Protein kinase domain-containing protein</fullName>
    </recommendedName>
</protein>
<keyword evidence="5 6" id="KW-0067">ATP-binding</keyword>
<evidence type="ECO:0000256" key="1">
    <source>
        <dbReference type="ARBA" id="ARBA00022527"/>
    </source>
</evidence>
<dbReference type="InterPro" id="IPR000719">
    <property type="entry name" value="Prot_kinase_dom"/>
</dbReference>
<gene>
    <name evidence="8" type="ORF">NLS_LOCUS8350</name>
</gene>
<evidence type="ECO:0000256" key="6">
    <source>
        <dbReference type="PROSITE-ProRule" id="PRU10141"/>
    </source>
</evidence>
<dbReference type="OMA" id="RADHIFD"/>
<dbReference type="GO" id="GO:0004707">
    <property type="term" value="F:MAP kinase activity"/>
    <property type="evidence" value="ECO:0007669"/>
    <property type="project" value="InterPro"/>
</dbReference>
<feature type="domain" description="Protein kinase" evidence="7">
    <location>
        <begin position="46"/>
        <end position="354"/>
    </location>
</feature>
<evidence type="ECO:0000313" key="8">
    <source>
        <dbReference type="EMBL" id="VDK87817.1"/>
    </source>
</evidence>
<dbReference type="FunFam" id="1.10.510.10:FF:000624">
    <property type="entry name" value="Mitogen-activated protein kinase"/>
    <property type="match status" value="1"/>
</dbReference>
<dbReference type="AlphaFoldDB" id="A0A3P6TR81"/>
<dbReference type="Pfam" id="PF00069">
    <property type="entry name" value="Pkinase"/>
    <property type="match status" value="1"/>
</dbReference>
<dbReference type="PROSITE" id="PS50011">
    <property type="entry name" value="PROTEIN_KINASE_DOM"/>
    <property type="match status" value="1"/>
</dbReference>
<proteinExistence type="predicted"/>
<dbReference type="PROSITE" id="PS00107">
    <property type="entry name" value="PROTEIN_KINASE_ATP"/>
    <property type="match status" value="1"/>
</dbReference>
<accession>A0A3P6TR81</accession>
<feature type="binding site" evidence="6">
    <location>
        <position position="80"/>
    </location>
    <ligand>
        <name>ATP</name>
        <dbReference type="ChEBI" id="CHEBI:30616"/>
    </ligand>
</feature>
<dbReference type="SMART" id="SM00220">
    <property type="entry name" value="S_TKc"/>
    <property type="match status" value="1"/>
</dbReference>
<dbReference type="OrthoDB" id="192887at2759"/>
<dbReference type="InterPro" id="IPR011009">
    <property type="entry name" value="Kinase-like_dom_sf"/>
</dbReference>
<keyword evidence="3 6" id="KW-0547">Nucleotide-binding</keyword>
<dbReference type="InterPro" id="IPR003527">
    <property type="entry name" value="MAP_kinase_CS"/>
</dbReference>
<dbReference type="InterPro" id="IPR050117">
    <property type="entry name" value="MAPK"/>
</dbReference>
<dbReference type="InterPro" id="IPR017441">
    <property type="entry name" value="Protein_kinase_ATP_BS"/>
</dbReference>
<organism evidence="8 9">
    <name type="scientific">Litomosoides sigmodontis</name>
    <name type="common">Filarial nematode worm</name>
    <dbReference type="NCBI Taxonomy" id="42156"/>
    <lineage>
        <taxon>Eukaryota</taxon>
        <taxon>Metazoa</taxon>
        <taxon>Ecdysozoa</taxon>
        <taxon>Nematoda</taxon>
        <taxon>Chromadorea</taxon>
        <taxon>Rhabditida</taxon>
        <taxon>Spirurina</taxon>
        <taxon>Spiruromorpha</taxon>
        <taxon>Filarioidea</taxon>
        <taxon>Onchocercidae</taxon>
        <taxon>Litomosoides</taxon>
    </lineage>
</organism>
<evidence type="ECO:0000256" key="4">
    <source>
        <dbReference type="ARBA" id="ARBA00022777"/>
    </source>
</evidence>
<keyword evidence="4" id="KW-0418">Kinase</keyword>
<dbReference type="PROSITE" id="PS51257">
    <property type="entry name" value="PROKAR_LIPOPROTEIN"/>
    <property type="match status" value="1"/>
</dbReference>
<dbReference type="PANTHER" id="PTHR24055">
    <property type="entry name" value="MITOGEN-ACTIVATED PROTEIN KINASE"/>
    <property type="match status" value="1"/>
</dbReference>
<evidence type="ECO:0000256" key="5">
    <source>
        <dbReference type="ARBA" id="ARBA00022840"/>
    </source>
</evidence>
<evidence type="ECO:0000259" key="7">
    <source>
        <dbReference type="PROSITE" id="PS50011"/>
    </source>
</evidence>
<keyword evidence="9" id="KW-1185">Reference proteome</keyword>
<evidence type="ECO:0000313" key="9">
    <source>
        <dbReference type="Proteomes" id="UP000277928"/>
    </source>
</evidence>
<evidence type="ECO:0000256" key="3">
    <source>
        <dbReference type="ARBA" id="ARBA00022741"/>
    </source>
</evidence>
<keyword evidence="1" id="KW-0723">Serine/threonine-protein kinase</keyword>
<dbReference type="GO" id="GO:0005524">
    <property type="term" value="F:ATP binding"/>
    <property type="evidence" value="ECO:0007669"/>
    <property type="project" value="UniProtKB-UniRule"/>
</dbReference>
<name>A0A3P6TR81_LITSI</name>
<dbReference type="STRING" id="42156.A0A3P6TR81"/>
<dbReference type="SUPFAM" id="SSF56112">
    <property type="entry name" value="Protein kinase-like (PK-like)"/>
    <property type="match status" value="1"/>
</dbReference>
<sequence length="416" mass="47438">MQAFTRSGSANTSQFLTSCQRPTRQFRYFSMQTVEFAVPSDSTDELSTVEYLGGGSFGNVIKITNFICADGRRTVVAIKKLYEPFRDEKTALRVYREIRLLQMMVHENIVRLLDLYTPDTSLSTLSIVYIVTEYAGNSLYEILKRERETGLRILTPEHHKFIIYQLLRALKYIHSANVIHRDLKPGNLALTDECDLSVLDFGLARSLNADDTVLSAYVITRWYRSPEVMYWKICSYDTQADVWSVGCILAELSLGRPLFPGEDYFLNSQFSAMAQYRLIAELCGSPDPELLAKLASNEAILNVITKLGVYSRKSFSDYFPKTFSEHLIDFLDRILLLDPEKRMTVTDALSHPYLEEYSMPEDEPIADGPFILDEGSNGRTVAEWKGKSFNVYHKSLIQSNKGPKKANVVDHAYLRL</sequence>
<dbReference type="GO" id="GO:0005737">
    <property type="term" value="C:cytoplasm"/>
    <property type="evidence" value="ECO:0007669"/>
    <property type="project" value="UniProtKB-ARBA"/>
</dbReference>
<dbReference type="Proteomes" id="UP000277928">
    <property type="component" value="Unassembled WGS sequence"/>
</dbReference>
<keyword evidence="2" id="KW-0808">Transferase</keyword>